<reference evidence="1" key="1">
    <citation type="submission" date="2021-08" db="EMBL/GenBank/DDBJ databases">
        <title>The first chromosome-level gecko genome reveals the dynamic sex chromosomes of Neotropical dwarf geckos (Sphaerodactylidae: Sphaerodactylus).</title>
        <authorList>
            <person name="Pinto B.J."/>
            <person name="Keating S.E."/>
            <person name="Gamble T."/>
        </authorList>
    </citation>
    <scope>NUCLEOTIDE SEQUENCE</scope>
    <source>
        <strain evidence="1">TG3544</strain>
    </source>
</reference>
<dbReference type="EMBL" id="CM037618">
    <property type="protein sequence ID" value="KAH7999708.1"/>
    <property type="molecule type" value="Genomic_DNA"/>
</dbReference>
<organism evidence="1 2">
    <name type="scientific">Sphaerodactylus townsendi</name>
    <dbReference type="NCBI Taxonomy" id="933632"/>
    <lineage>
        <taxon>Eukaryota</taxon>
        <taxon>Metazoa</taxon>
        <taxon>Chordata</taxon>
        <taxon>Craniata</taxon>
        <taxon>Vertebrata</taxon>
        <taxon>Euteleostomi</taxon>
        <taxon>Lepidosauria</taxon>
        <taxon>Squamata</taxon>
        <taxon>Bifurcata</taxon>
        <taxon>Gekkota</taxon>
        <taxon>Sphaerodactylidae</taxon>
        <taxon>Sphaerodactylus</taxon>
    </lineage>
</organism>
<gene>
    <name evidence="1" type="ORF">K3G42_017485</name>
</gene>
<sequence>MKAGELPSADLGLSSCHCFAAHQGRSGWAGVMEQSMDFSSSREAAEESAGKLTLLQKEAVEISAGAACDVQKEPKISLLIMEYSCAF</sequence>
<evidence type="ECO:0000313" key="1">
    <source>
        <dbReference type="EMBL" id="KAH7999708.1"/>
    </source>
</evidence>
<keyword evidence="2" id="KW-1185">Reference proteome</keyword>
<comment type="caution">
    <text evidence="1">The sequence shown here is derived from an EMBL/GenBank/DDBJ whole genome shotgun (WGS) entry which is preliminary data.</text>
</comment>
<accession>A0ACB8F370</accession>
<name>A0ACB8F370_9SAUR</name>
<evidence type="ECO:0000313" key="2">
    <source>
        <dbReference type="Proteomes" id="UP000827872"/>
    </source>
</evidence>
<proteinExistence type="predicted"/>
<protein>
    <submittedName>
        <fullName evidence="1">Uncharacterized protein</fullName>
    </submittedName>
</protein>
<dbReference type="Proteomes" id="UP000827872">
    <property type="component" value="Linkage Group LG05"/>
</dbReference>